<dbReference type="InterPro" id="IPR036704">
    <property type="entry name" value="RraA/RraA-like_sf"/>
</dbReference>
<evidence type="ECO:0000313" key="2">
    <source>
        <dbReference type="Proteomes" id="UP000308037"/>
    </source>
</evidence>
<dbReference type="SUPFAM" id="SSF89562">
    <property type="entry name" value="RraA-like"/>
    <property type="match status" value="1"/>
</dbReference>
<dbReference type="Proteomes" id="UP000308037">
    <property type="component" value="Unassembled WGS sequence"/>
</dbReference>
<dbReference type="AlphaFoldDB" id="A0A4U5J618"/>
<comment type="caution">
    <text evidence="1">The sequence shown here is derived from an EMBL/GenBank/DDBJ whole genome shotgun (WGS) entry which is preliminary data.</text>
</comment>
<keyword evidence="2" id="KW-1185">Reference proteome</keyword>
<dbReference type="InterPro" id="IPR005493">
    <property type="entry name" value="RraA/RraA-like"/>
</dbReference>
<dbReference type="CDD" id="cd16841">
    <property type="entry name" value="RraA_family"/>
    <property type="match status" value="1"/>
</dbReference>
<dbReference type="Gene3D" id="3.50.30.40">
    <property type="entry name" value="Ribonuclease E inhibitor RraA/RraA-like"/>
    <property type="match status" value="1"/>
</dbReference>
<proteinExistence type="predicted"/>
<reference evidence="1 2" key="1">
    <citation type="submission" date="2019-04" db="EMBL/GenBank/DDBJ databases">
        <title>Natronomonas sp. F20-122 a newhaloarchaeon isolated from a saline saltern of Isla Bacuta, Huelva, Spain.</title>
        <authorList>
            <person name="Duran-Viseras A."/>
            <person name="Sanchez-Porro C."/>
            <person name="Ventosa A."/>
        </authorList>
    </citation>
    <scope>NUCLEOTIDE SEQUENCE [LARGE SCALE GENOMIC DNA]</scope>
    <source>
        <strain evidence="1 2">F20-122</strain>
    </source>
</reference>
<name>A0A4U5J618_9EURY</name>
<dbReference type="OrthoDB" id="265642at2157"/>
<dbReference type="PANTHER" id="PTHR33254:SF16">
    <property type="entry name" value="BLR3842 PROTEIN"/>
    <property type="match status" value="1"/>
</dbReference>
<gene>
    <name evidence="1" type="ORF">DM868_14400</name>
</gene>
<dbReference type="Pfam" id="PF03737">
    <property type="entry name" value="RraA-like"/>
    <property type="match status" value="1"/>
</dbReference>
<dbReference type="EMBL" id="QKNX01000009">
    <property type="protein sequence ID" value="TKR24422.1"/>
    <property type="molecule type" value="Genomic_DNA"/>
</dbReference>
<sequence length="227" mass="23942">MEPEVIRKIERPDPGIVERFGTHNAADVHEAMGKRNAMEPEISLQTSGAPVCGPATTVRLPAGDNMMIYVGIELAKPGDVLVIEAETTRAATWGELATRYAMKKGLAGVVSSGNVRDIDAITELGFPVFSPAVSQIGAVKETLGSVNIDVSVGDVIVSPGDVIVGDTDGVTVVPRDVAGDVADAADAHLKRENGLRERIENGESLYEIGGYDNVLVEHGLEPITDTE</sequence>
<dbReference type="RefSeq" id="WP_137277539.1">
    <property type="nucleotide sequence ID" value="NZ_QKNX01000009.1"/>
</dbReference>
<evidence type="ECO:0000313" key="1">
    <source>
        <dbReference type="EMBL" id="TKR24422.1"/>
    </source>
</evidence>
<dbReference type="NCBIfam" id="NF006731">
    <property type="entry name" value="PRK09262.1"/>
    <property type="match status" value="1"/>
</dbReference>
<organism evidence="1 2">
    <name type="scientific">Natronomonas salsuginis</name>
    <dbReference type="NCBI Taxonomy" id="2217661"/>
    <lineage>
        <taxon>Archaea</taxon>
        <taxon>Methanobacteriati</taxon>
        <taxon>Methanobacteriota</taxon>
        <taxon>Stenosarchaea group</taxon>
        <taxon>Halobacteria</taxon>
        <taxon>Halobacteriales</taxon>
        <taxon>Natronomonadaceae</taxon>
        <taxon>Natronomonas</taxon>
    </lineage>
</organism>
<protein>
    <submittedName>
        <fullName evidence="1">4-carboxy-4-hydroxy-2-oxoadipate aldolase/oxaloacetate decarboxylase</fullName>
    </submittedName>
</protein>
<accession>A0A4U5J618</accession>
<dbReference type="PANTHER" id="PTHR33254">
    <property type="entry name" value="4-HYDROXY-4-METHYL-2-OXOGLUTARATE ALDOLASE 3-RELATED"/>
    <property type="match status" value="1"/>
</dbReference>